<dbReference type="Proteomes" id="UP001164794">
    <property type="component" value="Chromosome"/>
</dbReference>
<proteinExistence type="inferred from homology"/>
<evidence type="ECO:0000313" key="5">
    <source>
        <dbReference type="Proteomes" id="UP001164794"/>
    </source>
</evidence>
<dbReference type="EMBL" id="CP098248">
    <property type="protein sequence ID" value="WAV97585.1"/>
    <property type="molecule type" value="Genomic_DNA"/>
</dbReference>
<sequence length="139" mass="15642">MTSARLSEKKPVFVSRIPIRWGDMDAMGHVNNAVFFRYLEQARIEWYSHIGRGENAGLETVVVHCYCTYYAPLAYPGEIEIRTYAGSPGRSSFDIVQEIRRSDTPDTICAIGGSKVVWVDPKTGKSTPLPESIRKLMID</sequence>
<dbReference type="RefSeq" id="WP_269265071.1">
    <property type="nucleotide sequence ID" value="NZ_CP098248.1"/>
</dbReference>
<protein>
    <submittedName>
        <fullName evidence="3">Acyl-CoA thioesterase</fullName>
    </submittedName>
</protein>
<dbReference type="InterPro" id="IPR029069">
    <property type="entry name" value="HotDog_dom_sf"/>
</dbReference>
<dbReference type="PANTHER" id="PTHR31793:SF27">
    <property type="entry name" value="NOVEL THIOESTERASE SUPERFAMILY DOMAIN AND SAPOSIN A-TYPE DOMAIN CONTAINING PROTEIN (0610012H03RIK)"/>
    <property type="match status" value="1"/>
</dbReference>
<accession>A0A9E9LG29</accession>
<gene>
    <name evidence="4" type="ORF">NB645_02250</name>
    <name evidence="3" type="ORF">NB646_03350</name>
</gene>
<comment type="similarity">
    <text evidence="1">Belongs to the 4-hydroxybenzoyl-CoA thioesterase family.</text>
</comment>
<dbReference type="CDD" id="cd00586">
    <property type="entry name" value="4HBT"/>
    <property type="match status" value="1"/>
</dbReference>
<dbReference type="Pfam" id="PF13279">
    <property type="entry name" value="4HBT_2"/>
    <property type="match status" value="1"/>
</dbReference>
<evidence type="ECO:0000313" key="3">
    <source>
        <dbReference type="EMBL" id="WAV91789.1"/>
    </source>
</evidence>
<keyword evidence="2" id="KW-0378">Hydrolase</keyword>
<name>A0A9E9LG29_9BURK</name>
<dbReference type="InterPro" id="IPR050563">
    <property type="entry name" value="4-hydroxybenzoyl-CoA_TE"/>
</dbReference>
<reference evidence="3" key="2">
    <citation type="journal article" date="2022" name="Front. Microbiol.">
        <title>New perspectives on an old grouping: The genomic and phenotypic variability of Oxalobacter formigenes and the implications for calcium oxalate stone prevention.</title>
        <authorList>
            <person name="Chmiel J.A."/>
            <person name="Carr C."/>
            <person name="Stuivenberg G.A."/>
            <person name="Venema R."/>
            <person name="Chanyi R.M."/>
            <person name="Al K.F."/>
            <person name="Giguere D."/>
            <person name="Say H."/>
            <person name="Akouris P.P."/>
            <person name="Dominguez Romero S.A."/>
            <person name="Kwong A."/>
            <person name="Tai V."/>
            <person name="Koval S.F."/>
            <person name="Razvi H."/>
            <person name="Bjazevic J."/>
            <person name="Burton J.P."/>
        </authorList>
    </citation>
    <scope>NUCLEOTIDE SEQUENCE</scope>
    <source>
        <strain evidence="3">OxK</strain>
    </source>
</reference>
<evidence type="ECO:0000313" key="4">
    <source>
        <dbReference type="EMBL" id="WAV97585.1"/>
    </source>
</evidence>
<reference evidence="4" key="1">
    <citation type="journal article" date="2022" name="Front. Microbiol.">
        <title>New perspectives on an old grouping: The genomic and phenotypic variability of Oxalobacter formigenes and the implications for calcium oxalate stone prevention.</title>
        <authorList>
            <person name="Chmiel J.A."/>
            <person name="Carr C."/>
            <person name="Stuivenberg G.A."/>
            <person name="Venema R."/>
            <person name="Chanyi R.M."/>
            <person name="Al K.F."/>
            <person name="Giguere D."/>
            <person name="Say H."/>
            <person name="Akouris P.P."/>
            <person name="Dominguez Romero S.A."/>
            <person name="Kwong A."/>
            <person name="Tai V."/>
            <person name="Koval S.F."/>
            <person name="Razvi H."/>
            <person name="Bjazevic J."/>
            <person name="Burton J.P."/>
        </authorList>
    </citation>
    <scope>NUCLEOTIDE SEQUENCE</scope>
    <source>
        <strain evidence="4">HOxNP-1</strain>
    </source>
</reference>
<dbReference type="EMBL" id="CP098251">
    <property type="protein sequence ID" value="WAV91789.1"/>
    <property type="molecule type" value="Genomic_DNA"/>
</dbReference>
<dbReference type="SUPFAM" id="SSF54637">
    <property type="entry name" value="Thioesterase/thiol ester dehydrase-isomerase"/>
    <property type="match status" value="1"/>
</dbReference>
<dbReference type="Proteomes" id="UP001164819">
    <property type="component" value="Chromosome"/>
</dbReference>
<dbReference type="AlphaFoldDB" id="A0A9E9LG29"/>
<dbReference type="GO" id="GO:0047617">
    <property type="term" value="F:fatty acyl-CoA hydrolase activity"/>
    <property type="evidence" value="ECO:0007669"/>
    <property type="project" value="TreeGrafter"/>
</dbReference>
<organism evidence="3">
    <name type="scientific">Oxalobacter aliiformigenes</name>
    <dbReference type="NCBI Taxonomy" id="2946593"/>
    <lineage>
        <taxon>Bacteria</taxon>
        <taxon>Pseudomonadati</taxon>
        <taxon>Pseudomonadota</taxon>
        <taxon>Betaproteobacteria</taxon>
        <taxon>Burkholderiales</taxon>
        <taxon>Oxalobacteraceae</taxon>
        <taxon>Oxalobacter</taxon>
    </lineage>
</organism>
<evidence type="ECO:0000256" key="1">
    <source>
        <dbReference type="ARBA" id="ARBA00005953"/>
    </source>
</evidence>
<dbReference type="Gene3D" id="3.10.129.10">
    <property type="entry name" value="Hotdog Thioesterase"/>
    <property type="match status" value="1"/>
</dbReference>
<dbReference type="PANTHER" id="PTHR31793">
    <property type="entry name" value="4-HYDROXYBENZOYL-COA THIOESTERASE FAMILY MEMBER"/>
    <property type="match status" value="1"/>
</dbReference>
<keyword evidence="5" id="KW-1185">Reference proteome</keyword>
<evidence type="ECO:0000256" key="2">
    <source>
        <dbReference type="ARBA" id="ARBA00022801"/>
    </source>
</evidence>